<comment type="caution">
    <text evidence="1">The sequence shown here is derived from an EMBL/GenBank/DDBJ whole genome shotgun (WGS) entry which is preliminary data.</text>
</comment>
<dbReference type="Proteomes" id="UP000020938">
    <property type="component" value="Unassembled WGS sequence"/>
</dbReference>
<evidence type="ECO:0000313" key="1">
    <source>
        <dbReference type="EMBL" id="EXZ75776.1"/>
    </source>
</evidence>
<reference evidence="1 2" key="1">
    <citation type="submission" date="2014-02" db="EMBL/GenBank/DDBJ databases">
        <authorList>
            <person name="Sears C."/>
            <person name="Carroll K."/>
            <person name="Sack B.R."/>
            <person name="Qadri F."/>
            <person name="Myers L.L."/>
            <person name="Chung G.-T."/>
            <person name="Escheverria P."/>
            <person name="Fraser C.M."/>
            <person name="Sadzewicz L."/>
            <person name="Shefchek K.A."/>
            <person name="Tallon L."/>
            <person name="Das S.P."/>
            <person name="Daugherty S."/>
            <person name="Mongodin E.F."/>
        </authorList>
    </citation>
    <scope>NUCLEOTIDE SEQUENCE [LARGE SCALE GENOMIC DNA]</scope>
    <source>
        <strain evidence="1 2">3976T8</strain>
    </source>
</reference>
<dbReference type="AlphaFoldDB" id="A0A016EFA4"/>
<dbReference type="EMBL" id="JGDS01000015">
    <property type="protein sequence ID" value="EXZ75776.1"/>
    <property type="molecule type" value="Genomic_DNA"/>
</dbReference>
<protein>
    <submittedName>
        <fullName evidence="1">Uncharacterized protein</fullName>
    </submittedName>
</protein>
<gene>
    <name evidence="1" type="ORF">M123_4892</name>
</gene>
<name>A0A016EFA4_BACFG</name>
<evidence type="ECO:0000313" key="2">
    <source>
        <dbReference type="Proteomes" id="UP000020938"/>
    </source>
</evidence>
<sequence length="44" mass="5101">MKRPNFNIEIEILADTGNLNCEKVAIICEKHFEILTKHTTFVPE</sequence>
<organism evidence="1 2">
    <name type="scientific">Bacteroides fragilis str. 3976T8</name>
    <dbReference type="NCBI Taxonomy" id="1339314"/>
    <lineage>
        <taxon>Bacteria</taxon>
        <taxon>Pseudomonadati</taxon>
        <taxon>Bacteroidota</taxon>
        <taxon>Bacteroidia</taxon>
        <taxon>Bacteroidales</taxon>
        <taxon>Bacteroidaceae</taxon>
        <taxon>Bacteroides</taxon>
    </lineage>
</organism>
<proteinExistence type="predicted"/>
<accession>A0A016EFA4</accession>